<comment type="function">
    <text evidence="1">Catalyzes an early step in riboflavin biosynthesis, the NADPH-dependent reduction of the ribose side chain of 2,5-diamino-6-ribosylamino-4(3H)-pyrimidinone 5'-phosphate, yielding 2,5-diamino-6-ribitylamino-4(3H)-pyrimidinone 5'-phosphate.</text>
</comment>
<dbReference type="EC" id="1.1.1.302" evidence="3"/>
<evidence type="ECO:0000256" key="4">
    <source>
        <dbReference type="ARBA" id="ARBA00015035"/>
    </source>
</evidence>
<evidence type="ECO:0000256" key="5">
    <source>
        <dbReference type="ARBA" id="ARBA00022619"/>
    </source>
</evidence>
<feature type="signal peptide" evidence="11">
    <location>
        <begin position="1"/>
        <end position="16"/>
    </location>
</feature>
<dbReference type="InterPro" id="IPR024072">
    <property type="entry name" value="DHFR-like_dom_sf"/>
</dbReference>
<evidence type="ECO:0000256" key="8">
    <source>
        <dbReference type="ARBA" id="ARBA00047550"/>
    </source>
</evidence>
<evidence type="ECO:0000313" key="14">
    <source>
        <dbReference type="Proteomes" id="UP001212841"/>
    </source>
</evidence>
<evidence type="ECO:0000256" key="2">
    <source>
        <dbReference type="ARBA" id="ARBA00009723"/>
    </source>
</evidence>
<dbReference type="GO" id="GO:0008703">
    <property type="term" value="F:5-amino-6-(5-phosphoribosylamino)uracil reductase activity"/>
    <property type="evidence" value="ECO:0007669"/>
    <property type="project" value="InterPro"/>
</dbReference>
<dbReference type="SUPFAM" id="SSF53597">
    <property type="entry name" value="Dihydrofolate reductase-like"/>
    <property type="match status" value="1"/>
</dbReference>
<accession>A0AAD5SKT0</accession>
<comment type="caution">
    <text evidence="13">The sequence shown here is derived from an EMBL/GenBank/DDBJ whole genome shotgun (WGS) entry which is preliminary data.</text>
</comment>
<evidence type="ECO:0000256" key="6">
    <source>
        <dbReference type="ARBA" id="ARBA00030073"/>
    </source>
</evidence>
<evidence type="ECO:0000256" key="10">
    <source>
        <dbReference type="SAM" id="MobiDB-lite"/>
    </source>
</evidence>
<evidence type="ECO:0000256" key="1">
    <source>
        <dbReference type="ARBA" id="ARBA00003555"/>
    </source>
</evidence>
<comment type="catalytic activity">
    <reaction evidence="8">
        <text>2,5-diamino-6-(1-D-ribitylamino)pyrimidin-4(3H)-one 5'-phosphate + NAD(+) = 2,5-diamino-6-(1-D-ribosylamino)pyrimidin-4(3H)-one 5'-phosphate + NADH + H(+)</text>
        <dbReference type="Rhea" id="RHEA:27274"/>
        <dbReference type="ChEBI" id="CHEBI:15378"/>
        <dbReference type="ChEBI" id="CHEBI:57540"/>
        <dbReference type="ChEBI" id="CHEBI:57945"/>
        <dbReference type="ChEBI" id="CHEBI:58890"/>
        <dbReference type="ChEBI" id="CHEBI:59545"/>
        <dbReference type="EC" id="1.1.1.302"/>
    </reaction>
</comment>
<protein>
    <recommendedName>
        <fullName evidence="4">2,5-diamino-6-ribosylamino-4(3H)-pyrimidinone 5'-phosphate reductase</fullName>
        <ecNumber evidence="3">1.1.1.302</ecNumber>
    </recommendedName>
    <alternativeName>
        <fullName evidence="7">2,5-diamino-6-(5-phospho-D-ribosylamino)pyrimidin-4(3H)-one reductase</fullName>
    </alternativeName>
    <alternativeName>
        <fullName evidence="6">2,5-diamino-6-ribitylamino-4(3H)-pyrimidinone 5'-phosphate synthase</fullName>
    </alternativeName>
</protein>
<keyword evidence="14" id="KW-1185">Reference proteome</keyword>
<dbReference type="Pfam" id="PF01872">
    <property type="entry name" value="RibD_C"/>
    <property type="match status" value="1"/>
</dbReference>
<gene>
    <name evidence="13" type="ORF">HK097_009604</name>
</gene>
<evidence type="ECO:0000256" key="9">
    <source>
        <dbReference type="ARBA" id="ARBA00049020"/>
    </source>
</evidence>
<evidence type="ECO:0000256" key="11">
    <source>
        <dbReference type="SAM" id="SignalP"/>
    </source>
</evidence>
<evidence type="ECO:0000256" key="3">
    <source>
        <dbReference type="ARBA" id="ARBA00012851"/>
    </source>
</evidence>
<reference evidence="13" key="1">
    <citation type="submission" date="2020-05" db="EMBL/GenBank/DDBJ databases">
        <title>Phylogenomic resolution of chytrid fungi.</title>
        <authorList>
            <person name="Stajich J.E."/>
            <person name="Amses K."/>
            <person name="Simmons R."/>
            <person name="Seto K."/>
            <person name="Myers J."/>
            <person name="Bonds A."/>
            <person name="Quandt C.A."/>
            <person name="Barry K."/>
            <person name="Liu P."/>
            <person name="Grigoriev I."/>
            <person name="Longcore J.E."/>
            <person name="James T.Y."/>
        </authorList>
    </citation>
    <scope>NUCLEOTIDE SEQUENCE</scope>
    <source>
        <strain evidence="13">JEL0318</strain>
    </source>
</reference>
<evidence type="ECO:0000313" key="13">
    <source>
        <dbReference type="EMBL" id="KAJ3055719.1"/>
    </source>
</evidence>
<proteinExistence type="inferred from homology"/>
<name>A0AAD5SKT0_9FUNG</name>
<keyword evidence="11" id="KW-0732">Signal</keyword>
<dbReference type="PANTHER" id="PTHR38011">
    <property type="entry name" value="DIHYDROFOLATE REDUCTASE FAMILY PROTEIN (AFU_ORTHOLOGUE AFUA_8G06820)"/>
    <property type="match status" value="1"/>
</dbReference>
<keyword evidence="5" id="KW-0686">Riboflavin biosynthesis</keyword>
<feature type="domain" description="Bacterial bifunctional deaminase-reductase C-terminal" evidence="12">
    <location>
        <begin position="2"/>
        <end position="189"/>
    </location>
</feature>
<organism evidence="13 14">
    <name type="scientific">Rhizophlyctis rosea</name>
    <dbReference type="NCBI Taxonomy" id="64517"/>
    <lineage>
        <taxon>Eukaryota</taxon>
        <taxon>Fungi</taxon>
        <taxon>Fungi incertae sedis</taxon>
        <taxon>Chytridiomycota</taxon>
        <taxon>Chytridiomycota incertae sedis</taxon>
        <taxon>Chytridiomycetes</taxon>
        <taxon>Rhizophlyctidales</taxon>
        <taxon>Rhizophlyctidaceae</taxon>
        <taxon>Rhizophlyctis</taxon>
    </lineage>
</organism>
<dbReference type="Proteomes" id="UP001212841">
    <property type="component" value="Unassembled WGS sequence"/>
</dbReference>
<dbReference type="InterPro" id="IPR002734">
    <property type="entry name" value="RibDG_C"/>
</dbReference>
<dbReference type="InterPro" id="IPR050765">
    <property type="entry name" value="Riboflavin_Biosynth_HTPR"/>
</dbReference>
<evidence type="ECO:0000256" key="7">
    <source>
        <dbReference type="ARBA" id="ARBA00031630"/>
    </source>
</evidence>
<dbReference type="AlphaFoldDB" id="A0AAD5SKT0"/>
<sequence>MKLIIQLFLSLDGVLQAPGGKTEDPSNNFDLGGWVSPFADEEFGALVEKSFQTATHFLFSRLTYDLMAAHWPKIPDPESMKMNTCPKFVVSASMAREGKKGSWNTTTVLDGSDLRRQVEEVKKMEEEGEVQVHGSGSLARQLHDLGLVDEFRLFLMPIVLGKGKKLWGDGALPTSFEVAESKTTSKGLVYVSLKPKGGVVQEDVPPPEEFVGEGKRDRAEDDEGDAPVKKAKSY</sequence>
<feature type="chain" id="PRO_5042004031" description="2,5-diamino-6-ribosylamino-4(3H)-pyrimidinone 5'-phosphate reductase" evidence="11">
    <location>
        <begin position="17"/>
        <end position="234"/>
    </location>
</feature>
<evidence type="ECO:0000259" key="12">
    <source>
        <dbReference type="Pfam" id="PF01872"/>
    </source>
</evidence>
<dbReference type="EMBL" id="JADGJD010000065">
    <property type="protein sequence ID" value="KAJ3055719.1"/>
    <property type="molecule type" value="Genomic_DNA"/>
</dbReference>
<dbReference type="PANTHER" id="PTHR38011:SF2">
    <property type="entry name" value="BIFUNCTIONAL DEAMINASE-REDUCTASE DOMAIN PROTEIN"/>
    <property type="match status" value="1"/>
</dbReference>
<dbReference type="Gene3D" id="3.40.430.10">
    <property type="entry name" value="Dihydrofolate Reductase, subunit A"/>
    <property type="match status" value="1"/>
</dbReference>
<feature type="region of interest" description="Disordered" evidence="10">
    <location>
        <begin position="198"/>
        <end position="234"/>
    </location>
</feature>
<comment type="similarity">
    <text evidence="2">Belongs to the HTP reductase family.</text>
</comment>
<comment type="catalytic activity">
    <reaction evidence="9">
        <text>2,5-diamino-6-(1-D-ribitylamino)pyrimidin-4(3H)-one 5'-phosphate + NADP(+) = 2,5-diamino-6-(1-D-ribosylamino)pyrimidin-4(3H)-one 5'-phosphate + NADPH + H(+)</text>
        <dbReference type="Rhea" id="RHEA:27278"/>
        <dbReference type="ChEBI" id="CHEBI:15378"/>
        <dbReference type="ChEBI" id="CHEBI:57783"/>
        <dbReference type="ChEBI" id="CHEBI:58349"/>
        <dbReference type="ChEBI" id="CHEBI:58890"/>
        <dbReference type="ChEBI" id="CHEBI:59545"/>
        <dbReference type="EC" id="1.1.1.302"/>
    </reaction>
</comment>
<dbReference type="GO" id="GO:0009231">
    <property type="term" value="P:riboflavin biosynthetic process"/>
    <property type="evidence" value="ECO:0007669"/>
    <property type="project" value="UniProtKB-KW"/>
</dbReference>